<dbReference type="CDD" id="cd16018">
    <property type="entry name" value="Enpp"/>
    <property type="match status" value="1"/>
</dbReference>
<evidence type="ECO:0000313" key="1">
    <source>
        <dbReference type="EMBL" id="QDV29587.1"/>
    </source>
</evidence>
<dbReference type="EC" id="3.1.3.1" evidence="1"/>
<dbReference type="Pfam" id="PF01663">
    <property type="entry name" value="Phosphodiest"/>
    <property type="match status" value="1"/>
</dbReference>
<dbReference type="InterPro" id="IPR002591">
    <property type="entry name" value="Phosphodiest/P_Trfase"/>
</dbReference>
<gene>
    <name evidence="1" type="primary">pafA</name>
    <name evidence="1" type="ORF">Spb1_15000</name>
</gene>
<keyword evidence="1" id="KW-0378">Hydrolase</keyword>
<dbReference type="Proteomes" id="UP000315349">
    <property type="component" value="Chromosome"/>
</dbReference>
<evidence type="ECO:0000313" key="2">
    <source>
        <dbReference type="Proteomes" id="UP000315349"/>
    </source>
</evidence>
<reference evidence="1 2" key="1">
    <citation type="submission" date="2019-02" db="EMBL/GenBank/DDBJ databases">
        <title>Deep-cultivation of Planctomycetes and their phenomic and genomic characterization uncovers novel biology.</title>
        <authorList>
            <person name="Wiegand S."/>
            <person name="Jogler M."/>
            <person name="Boedeker C."/>
            <person name="Pinto D."/>
            <person name="Vollmers J."/>
            <person name="Rivas-Marin E."/>
            <person name="Kohn T."/>
            <person name="Peeters S.H."/>
            <person name="Heuer A."/>
            <person name="Rast P."/>
            <person name="Oberbeckmann S."/>
            <person name="Bunk B."/>
            <person name="Jeske O."/>
            <person name="Meyerdierks A."/>
            <person name="Storesund J.E."/>
            <person name="Kallscheuer N."/>
            <person name="Luecker S."/>
            <person name="Lage O.M."/>
            <person name="Pohl T."/>
            <person name="Merkel B.J."/>
            <person name="Hornburger P."/>
            <person name="Mueller R.-W."/>
            <person name="Bruemmer F."/>
            <person name="Labrenz M."/>
            <person name="Spormann A.M."/>
            <person name="Op den Camp H."/>
            <person name="Overmann J."/>
            <person name="Amann R."/>
            <person name="Jetten M.S.M."/>
            <person name="Mascher T."/>
            <person name="Medema M.H."/>
            <person name="Devos D.P."/>
            <person name="Kaster A.-K."/>
            <person name="Ovreas L."/>
            <person name="Rohde M."/>
            <person name="Galperin M.Y."/>
            <person name="Jogler C."/>
        </authorList>
    </citation>
    <scope>NUCLEOTIDE SEQUENCE [LARGE SCALE GENOMIC DNA]</scope>
    <source>
        <strain evidence="1 2">Spb1</strain>
    </source>
</reference>
<dbReference type="SUPFAM" id="SSF53649">
    <property type="entry name" value="Alkaline phosphatase-like"/>
    <property type="match status" value="1"/>
</dbReference>
<dbReference type="OrthoDB" id="9779418at2"/>
<dbReference type="AlphaFoldDB" id="A0A518GLY5"/>
<dbReference type="InterPro" id="IPR017850">
    <property type="entry name" value="Alkaline_phosphatase_core_sf"/>
</dbReference>
<organism evidence="1 2">
    <name type="scientific">Planctopirus ephydatiae</name>
    <dbReference type="NCBI Taxonomy" id="2528019"/>
    <lineage>
        <taxon>Bacteria</taxon>
        <taxon>Pseudomonadati</taxon>
        <taxon>Planctomycetota</taxon>
        <taxon>Planctomycetia</taxon>
        <taxon>Planctomycetales</taxon>
        <taxon>Planctomycetaceae</taxon>
        <taxon>Planctopirus</taxon>
    </lineage>
</organism>
<dbReference type="GO" id="GO:0004035">
    <property type="term" value="F:alkaline phosphatase activity"/>
    <property type="evidence" value="ECO:0007669"/>
    <property type="project" value="UniProtKB-EC"/>
</dbReference>
<sequence>MVNLQEGLLPGLSQTFRVKLKTMQRLNHRSFGSRGIGFPLRGVFWSLLALSLASQLLPGQVTQVLADGPVVQAKTAPAPAKGQPSVVLITLDGLPATFLRDPAVSLPNLRRLAQQGVAAEGMVVANPSVTWPNHTTLITGVYPATHGVLFNGVLQRPGLGLPPKTEAKKDGRELVAVPTLFDFARQAGLATAGINWPCTRNIESVDDNMPDVPEFFKSSTPALISDLKQNQILTEELIKNFYKYSGTVRDDMWTAAATYIIRHRMPQFMTIHLLNVDGVHHKYGPRTPGGDAAVAYIDTCLGRILDAIESSGNAGNTTIIVTADHGFISIPQSIRPNVKLKQAGLLTTSGNRVDSARAYAIPEGGIAMVFLTVPESKASDRQKVVELFKDSEGILSILQPAEFAAYGLPDPADHPGMADLILVAKDGYGFSAVATGDETIVESDTTLGTHGFLSTNPKMNAILVMAGRGIRTGASFGTENNPGIVRNVDVAPTIAHLLKLKLPQTDGRVLTEVLTPQE</sequence>
<dbReference type="PANTHER" id="PTHR10151">
    <property type="entry name" value="ECTONUCLEOTIDE PYROPHOSPHATASE/PHOSPHODIESTERASE"/>
    <property type="match status" value="1"/>
</dbReference>
<proteinExistence type="predicted"/>
<dbReference type="RefSeq" id="WP_145297654.1">
    <property type="nucleotide sequence ID" value="NZ_CP036299.1"/>
</dbReference>
<dbReference type="KEGG" id="peh:Spb1_15000"/>
<protein>
    <submittedName>
        <fullName evidence="1">Alkaline phosphatase PafA</fullName>
        <ecNumber evidence="1">3.1.3.1</ecNumber>
    </submittedName>
</protein>
<dbReference type="PANTHER" id="PTHR10151:SF120">
    <property type="entry name" value="BIS(5'-ADENOSYL)-TRIPHOSPHATASE"/>
    <property type="match status" value="1"/>
</dbReference>
<accession>A0A518GLY5</accession>
<dbReference type="EMBL" id="CP036299">
    <property type="protein sequence ID" value="QDV29587.1"/>
    <property type="molecule type" value="Genomic_DNA"/>
</dbReference>
<keyword evidence="2" id="KW-1185">Reference proteome</keyword>
<name>A0A518GLY5_9PLAN</name>
<dbReference type="Gene3D" id="3.40.720.10">
    <property type="entry name" value="Alkaline Phosphatase, subunit A"/>
    <property type="match status" value="1"/>
</dbReference>